<dbReference type="Pfam" id="PF13573">
    <property type="entry name" value="SprB"/>
    <property type="match status" value="3"/>
</dbReference>
<keyword evidence="2" id="KW-1185">Reference proteome</keyword>
<comment type="caution">
    <text evidence="1">The sequence shown here is derived from an EMBL/GenBank/DDBJ whole genome shotgun (WGS) entry which is preliminary data.</text>
</comment>
<proteinExistence type="predicted"/>
<dbReference type="EMBL" id="JBEXAC010000001">
    <property type="protein sequence ID" value="MET6996601.1"/>
    <property type="molecule type" value="Genomic_DNA"/>
</dbReference>
<dbReference type="Proteomes" id="UP001549749">
    <property type="component" value="Unassembled WGS sequence"/>
</dbReference>
<dbReference type="NCBIfam" id="TIGR04131">
    <property type="entry name" value="Bac_Flav_CTERM"/>
    <property type="match status" value="1"/>
</dbReference>
<dbReference type="Pfam" id="PF13585">
    <property type="entry name" value="CHU_C"/>
    <property type="match status" value="1"/>
</dbReference>
<dbReference type="InterPro" id="IPR025667">
    <property type="entry name" value="SprB_repeat"/>
</dbReference>
<accession>A0ABV2T0P9</accession>
<organism evidence="1 2">
    <name type="scientific">Chitinophaga defluvii</name>
    <dbReference type="NCBI Taxonomy" id="3163343"/>
    <lineage>
        <taxon>Bacteria</taxon>
        <taxon>Pseudomonadati</taxon>
        <taxon>Bacteroidota</taxon>
        <taxon>Chitinophagia</taxon>
        <taxon>Chitinophagales</taxon>
        <taxon>Chitinophagaceae</taxon>
        <taxon>Chitinophaga</taxon>
    </lineage>
</organism>
<dbReference type="Gene3D" id="2.60.40.740">
    <property type="match status" value="1"/>
</dbReference>
<protein>
    <submittedName>
        <fullName evidence="1">Gliding motility-associated C-terminal domain-containing protein</fullName>
    </submittedName>
</protein>
<dbReference type="InterPro" id="IPR026341">
    <property type="entry name" value="T9SS_type_B"/>
</dbReference>
<evidence type="ECO:0000313" key="2">
    <source>
        <dbReference type="Proteomes" id="UP001549749"/>
    </source>
</evidence>
<reference evidence="1 2" key="1">
    <citation type="submission" date="2024-06" db="EMBL/GenBank/DDBJ databases">
        <title>Chitinophaga defluvii sp. nov., isolated from municipal sewage.</title>
        <authorList>
            <person name="Zhang L."/>
        </authorList>
    </citation>
    <scope>NUCLEOTIDE SEQUENCE [LARGE SCALE GENOMIC DNA]</scope>
    <source>
        <strain evidence="1 2">H8</strain>
    </source>
</reference>
<dbReference type="RefSeq" id="WP_354659243.1">
    <property type="nucleotide sequence ID" value="NZ_JBEXAC010000001.1"/>
</dbReference>
<evidence type="ECO:0000313" key="1">
    <source>
        <dbReference type="EMBL" id="MET6996601.1"/>
    </source>
</evidence>
<gene>
    <name evidence="1" type="ORF">ABR189_04450</name>
</gene>
<sequence>MKLSFMNCLIEVRAWLVYYFKCLLGNNIQRLCCVFILISHPFILTGQDIALQNPSLEGKAQTQRVPPPWYSYSKSPDTQPGSLDITLAPSDGNTFIGMIWGKAWPERFAQNIENGLKAGKVYTLSFDLAYPAHYIEDICTGSFAIYGSNPNEEPELLWESGAFYHEEWKRYSAVIAPLKTYHQLIFGPYNIVTCKSDAFTGVLVDNFSPIIREVPKIELFTRNTCKGTNTGSALVRVKGGQAPYQYTWSPGGNTTEEIANLGIGIYEVTVTGANGVIIKEQVHIEETEVLAEAVLTPATCYNLNDAAIGILVSGGNAPYSFSLNNGSVIQNEPGFKHLKAGNYKVEVMDSRGCSITLNNLHINQPPQFQIQTVNTKPVSCTETRDGKIALDVKGGTAPYSYSLGAHSWQPDSTWNQLDAGRYYFQVKDKNGCKLTGETEVVKNWRDCAVFVPTAFSPNGDGINDIFRAKVHDDVYNYRLTVYNRWGQQIFQSNDPAQGWDGGQQTTGNYFWVLIYTDSKHQARKQQGNLVLIK</sequence>
<name>A0ABV2T0P9_9BACT</name>